<dbReference type="Proteomes" id="UP000794436">
    <property type="component" value="Unassembled WGS sequence"/>
</dbReference>
<evidence type="ECO:0000313" key="7">
    <source>
        <dbReference type="EMBL" id="TMW56648.1"/>
    </source>
</evidence>
<comment type="caution">
    <text evidence="7">The sequence shown here is derived from an EMBL/GenBank/DDBJ whole genome shotgun (WGS) entry which is preliminary data.</text>
</comment>
<evidence type="ECO:0000256" key="4">
    <source>
        <dbReference type="SAM" id="MobiDB-lite"/>
    </source>
</evidence>
<dbReference type="PROSITE" id="PS51192">
    <property type="entry name" value="HELICASE_ATP_BIND_1"/>
    <property type="match status" value="1"/>
</dbReference>
<dbReference type="SMART" id="SM00490">
    <property type="entry name" value="HELICc"/>
    <property type="match status" value="1"/>
</dbReference>
<feature type="compositionally biased region" description="Acidic residues" evidence="4">
    <location>
        <begin position="119"/>
        <end position="135"/>
    </location>
</feature>
<feature type="compositionally biased region" description="Basic residues" evidence="4">
    <location>
        <begin position="59"/>
        <end position="79"/>
    </location>
</feature>
<feature type="compositionally biased region" description="Basic and acidic residues" evidence="4">
    <location>
        <begin position="340"/>
        <end position="349"/>
    </location>
</feature>
<dbReference type="Pfam" id="PF00271">
    <property type="entry name" value="Helicase_C"/>
    <property type="match status" value="1"/>
</dbReference>
<dbReference type="AlphaFoldDB" id="A0A8K1C5G4"/>
<feature type="compositionally biased region" description="Basic and acidic residues" evidence="4">
    <location>
        <begin position="1115"/>
        <end position="1125"/>
    </location>
</feature>
<protein>
    <submittedName>
        <fullName evidence="7">Uncharacterized protein</fullName>
    </submittedName>
</protein>
<dbReference type="GO" id="GO:0005524">
    <property type="term" value="F:ATP binding"/>
    <property type="evidence" value="ECO:0007669"/>
    <property type="project" value="UniProtKB-KW"/>
</dbReference>
<feature type="region of interest" description="Disordered" evidence="4">
    <location>
        <begin position="1100"/>
        <end position="1161"/>
    </location>
</feature>
<dbReference type="Gene3D" id="3.40.50.300">
    <property type="entry name" value="P-loop containing nucleotide triphosphate hydrolases"/>
    <property type="match status" value="1"/>
</dbReference>
<dbReference type="InterPro" id="IPR038718">
    <property type="entry name" value="SNF2-like_sf"/>
</dbReference>
<dbReference type="CDD" id="cd18008">
    <property type="entry name" value="DEXDc_SHPRH-like"/>
    <property type="match status" value="1"/>
</dbReference>
<sequence length="1161" mass="131999">MTARWQDEYERHWKPFTTDALCLRFGHDVDNYHVTAGDLQQLRDVLHALGSTYDPLAQRPRRPLPFKPKPLRRRRRSSVRFHSPLVTHENPPEATQENESESTQEYGGVPPTQPFDISMDGDESDDDDEDDDDDQGLGGGMDSEESYVYHTPEAKMRPSRASTSSVQSVDFQSRRQSMQSVSSTSTFPVFTSQDLRTSMDLTRRESASQTLRRRLKSVSPIGPGRLRFSVGSELDSSRRLSTSSQQETCDAPFETQTQAIGVSEGVSPFGPPASAKRLKTMKLHSSAQKEVEVSGIPSTLDEEEAVGIVDLDVSMQSMHLSEDNASFQDETPQKEEDDDMYQHEDERRVTMALDFDGVSDNEEEEEAVTMPNRWFRSEPPMENQADAHPAPETDQPMAQDQEVSEREQDESTRLDDNEVVVMESESPPRPLKDNIRDVMLRDRLCSAGLTFSDEEQKDEVQDTSLPQPDPFASSSSSSSSSLGPRFQTKMPLVVSSRFSNVDERRRQRRRKLKDKLVELSQPLGMPEFRVDLPSYQREAVDWMHARERDHIVSDCNNRKQRTARLTASIRGGILADEMGLGKTVCCIALICESSRRIRQELQESLSDKQETNSTTDGTVPRLKPPTLIITPLSILSQWEQEIRAKTNLSVITYQGHSRKQIQNIMDFMGVDIVLSTYDTLRLRECKVRPGKEWPDDGDEDEENDEDVGNFMDKLNDSRQWHTPSRRLSNSKKSFVGCKLHQLTWYRVILDESHLITNSSCARAQSAFTLRSKRRWCVTGTPIQNSGKDLSSLLSFLGLKSLPVDVKYQEILEKVMLRRFKSTVDAISNEPIVNLPPKEEVLVSLDFETDLEKAYYLLLHRSTKRQVLQYLHSSRRKRGHESAPFMHVFELLLRLRQCCDSHTLVTQDPLQEVRGNARLLAEIGTLSRQDAALVEQLQDVRQLPVFSTKLTALLHELEQVKANREQALVISQWTSYLDLIADAMHHHTERGSEALTVARLDGRMNAKERETAIAAFQQERRVDVLLVSLRTGGLGLNLTAASHVFIMEPSWNPSIENQAVDRAHRVGQTRRVRVVRFIMKNTIEERVVALQKKKKEIAATTLGDSTRNAGPNGSGRETRLSRDELRLLFTQGDVETHENEDEYDEESDEAGSVEEQIWEAME</sequence>
<evidence type="ECO:0000256" key="1">
    <source>
        <dbReference type="ARBA" id="ARBA00022741"/>
    </source>
</evidence>
<dbReference type="GO" id="GO:0008094">
    <property type="term" value="F:ATP-dependent activity, acting on DNA"/>
    <property type="evidence" value="ECO:0007669"/>
    <property type="project" value="TreeGrafter"/>
</dbReference>
<dbReference type="OrthoDB" id="448448at2759"/>
<dbReference type="GO" id="GO:0016787">
    <property type="term" value="F:hydrolase activity"/>
    <property type="evidence" value="ECO:0007669"/>
    <property type="project" value="UniProtKB-KW"/>
</dbReference>
<dbReference type="InterPro" id="IPR014001">
    <property type="entry name" value="Helicase_ATP-bd"/>
</dbReference>
<evidence type="ECO:0000313" key="8">
    <source>
        <dbReference type="Proteomes" id="UP000794436"/>
    </source>
</evidence>
<dbReference type="CDD" id="cd18793">
    <property type="entry name" value="SF2_C_SNF"/>
    <property type="match status" value="1"/>
</dbReference>
<feature type="compositionally biased region" description="Polar residues" evidence="4">
    <location>
        <begin position="1101"/>
        <end position="1110"/>
    </location>
</feature>
<feature type="compositionally biased region" description="Acidic residues" evidence="4">
    <location>
        <begin position="357"/>
        <end position="367"/>
    </location>
</feature>
<proteinExistence type="predicted"/>
<feature type="region of interest" description="Disordered" evidence="4">
    <location>
        <begin position="450"/>
        <end position="488"/>
    </location>
</feature>
<dbReference type="InterPro" id="IPR049730">
    <property type="entry name" value="SNF2/RAD54-like_C"/>
</dbReference>
<keyword evidence="1" id="KW-0547">Nucleotide-binding</keyword>
<dbReference type="GO" id="GO:0005634">
    <property type="term" value="C:nucleus"/>
    <property type="evidence" value="ECO:0007669"/>
    <property type="project" value="TreeGrafter"/>
</dbReference>
<dbReference type="PANTHER" id="PTHR45626:SF22">
    <property type="entry name" value="DNA REPAIR PROTEIN RAD5"/>
    <property type="match status" value="1"/>
</dbReference>
<dbReference type="InterPro" id="IPR050628">
    <property type="entry name" value="SNF2_RAD54_helicase_TF"/>
</dbReference>
<gene>
    <name evidence="7" type="ORF">Poli38472_006658</name>
</gene>
<organism evidence="7 8">
    <name type="scientific">Pythium oligandrum</name>
    <name type="common">Mycoparasitic fungus</name>
    <dbReference type="NCBI Taxonomy" id="41045"/>
    <lineage>
        <taxon>Eukaryota</taxon>
        <taxon>Sar</taxon>
        <taxon>Stramenopiles</taxon>
        <taxon>Oomycota</taxon>
        <taxon>Peronosporomycetes</taxon>
        <taxon>Pythiales</taxon>
        <taxon>Pythiaceae</taxon>
        <taxon>Pythium</taxon>
    </lineage>
</organism>
<feature type="domain" description="Helicase ATP-binding" evidence="5">
    <location>
        <begin position="563"/>
        <end position="799"/>
    </location>
</feature>
<reference evidence="7" key="1">
    <citation type="submission" date="2019-03" db="EMBL/GenBank/DDBJ databases">
        <title>Long read genome sequence of the mycoparasitic Pythium oligandrum ATCC 38472 isolated from sugarbeet rhizosphere.</title>
        <authorList>
            <person name="Gaulin E."/>
        </authorList>
    </citation>
    <scope>NUCLEOTIDE SEQUENCE</scope>
    <source>
        <strain evidence="7">ATCC 38472_TT</strain>
    </source>
</reference>
<dbReference type="EMBL" id="SPLM01000145">
    <property type="protein sequence ID" value="TMW56648.1"/>
    <property type="molecule type" value="Genomic_DNA"/>
</dbReference>
<dbReference type="SUPFAM" id="SSF52540">
    <property type="entry name" value="P-loop containing nucleoside triphosphate hydrolases"/>
    <property type="match status" value="2"/>
</dbReference>
<dbReference type="InterPro" id="IPR000330">
    <property type="entry name" value="SNF2_N"/>
</dbReference>
<feature type="compositionally biased region" description="Polar residues" evidence="4">
    <location>
        <begin position="160"/>
        <end position="171"/>
    </location>
</feature>
<evidence type="ECO:0000259" key="6">
    <source>
        <dbReference type="PROSITE" id="PS51194"/>
    </source>
</evidence>
<evidence type="ECO:0000256" key="2">
    <source>
        <dbReference type="ARBA" id="ARBA00022801"/>
    </source>
</evidence>
<dbReference type="SMART" id="SM00487">
    <property type="entry name" value="DEXDc"/>
    <property type="match status" value="1"/>
</dbReference>
<dbReference type="Pfam" id="PF00176">
    <property type="entry name" value="SNF2-rel_dom"/>
    <property type="match status" value="1"/>
</dbReference>
<name>A0A8K1C5G4_PYTOL</name>
<dbReference type="PANTHER" id="PTHR45626">
    <property type="entry name" value="TRANSCRIPTION TERMINATION FACTOR 2-RELATED"/>
    <property type="match status" value="1"/>
</dbReference>
<feature type="compositionally biased region" description="Low complexity" evidence="4">
    <location>
        <begin position="174"/>
        <end position="192"/>
    </location>
</feature>
<feature type="domain" description="Helicase C-terminal" evidence="6">
    <location>
        <begin position="948"/>
        <end position="1113"/>
    </location>
</feature>
<evidence type="ECO:0000256" key="3">
    <source>
        <dbReference type="ARBA" id="ARBA00022840"/>
    </source>
</evidence>
<feature type="region of interest" description="Disordered" evidence="4">
    <location>
        <begin position="322"/>
        <end position="433"/>
    </location>
</feature>
<dbReference type="InterPro" id="IPR001650">
    <property type="entry name" value="Helicase_C-like"/>
</dbReference>
<accession>A0A8K1C5G4</accession>
<feature type="compositionally biased region" description="Acidic residues" evidence="4">
    <location>
        <begin position="1137"/>
        <end position="1151"/>
    </location>
</feature>
<keyword evidence="8" id="KW-1185">Reference proteome</keyword>
<feature type="compositionally biased region" description="Polar residues" evidence="4">
    <location>
        <begin position="239"/>
        <end position="251"/>
    </location>
</feature>
<feature type="region of interest" description="Disordered" evidence="4">
    <location>
        <begin position="603"/>
        <end position="622"/>
    </location>
</feature>
<keyword evidence="3" id="KW-0067">ATP-binding</keyword>
<dbReference type="GO" id="GO:0006281">
    <property type="term" value="P:DNA repair"/>
    <property type="evidence" value="ECO:0007669"/>
    <property type="project" value="TreeGrafter"/>
</dbReference>
<dbReference type="InterPro" id="IPR027417">
    <property type="entry name" value="P-loop_NTPase"/>
</dbReference>
<evidence type="ECO:0000259" key="5">
    <source>
        <dbReference type="PROSITE" id="PS51192"/>
    </source>
</evidence>
<feature type="region of interest" description="Disordered" evidence="4">
    <location>
        <begin position="54"/>
        <end position="251"/>
    </location>
</feature>
<keyword evidence="2" id="KW-0378">Hydrolase</keyword>
<dbReference type="Gene3D" id="3.40.50.10810">
    <property type="entry name" value="Tandem AAA-ATPase domain"/>
    <property type="match status" value="2"/>
</dbReference>
<dbReference type="PROSITE" id="PS51194">
    <property type="entry name" value="HELICASE_CTER"/>
    <property type="match status" value="1"/>
</dbReference>
<feature type="compositionally biased region" description="Basic and acidic residues" evidence="4">
    <location>
        <begin position="403"/>
        <end position="416"/>
    </location>
</feature>